<protein>
    <submittedName>
        <fullName evidence="1">Uncharacterized protein</fullName>
    </submittedName>
</protein>
<reference evidence="1 2" key="1">
    <citation type="submission" date="2020-02" db="EMBL/GenBank/DDBJ databases">
        <title>Genome sequence of strain AETb3-4.</title>
        <authorList>
            <person name="Gao J."/>
            <person name="Zhang X."/>
        </authorList>
    </citation>
    <scope>NUCLEOTIDE SEQUENCE [LARGE SCALE GENOMIC DNA]</scope>
    <source>
        <strain evidence="1 2">AETb3-4</strain>
    </source>
</reference>
<dbReference type="AlphaFoldDB" id="A0A7Y7IEJ6"/>
<gene>
    <name evidence="1" type="ORF">G6034_00825</name>
</gene>
<sequence>MTTRTTPASFWRPVRPSDLALDPGVAGVLELELDRNWHSDFCAPPHVDVRW</sequence>
<keyword evidence="2" id="KW-1185">Reference proteome</keyword>
<evidence type="ECO:0000313" key="1">
    <source>
        <dbReference type="EMBL" id="NVM93466.1"/>
    </source>
</evidence>
<dbReference type="Proteomes" id="UP000543556">
    <property type="component" value="Unassembled WGS sequence"/>
</dbReference>
<comment type="caution">
    <text evidence="1">The sequence shown here is derived from an EMBL/GenBank/DDBJ whole genome shotgun (WGS) entry which is preliminary data.</text>
</comment>
<accession>A0A7Y7IEJ6</accession>
<proteinExistence type="predicted"/>
<organism evidence="1 2">
    <name type="scientific">Arthrobacter wenxiniae</name>
    <dbReference type="NCBI Taxonomy" id="2713570"/>
    <lineage>
        <taxon>Bacteria</taxon>
        <taxon>Bacillati</taxon>
        <taxon>Actinomycetota</taxon>
        <taxon>Actinomycetes</taxon>
        <taxon>Micrococcales</taxon>
        <taxon>Micrococcaceae</taxon>
        <taxon>Arthrobacter</taxon>
    </lineage>
</organism>
<name>A0A7Y7IEJ6_9MICC</name>
<dbReference type="EMBL" id="JAAMFM010000001">
    <property type="protein sequence ID" value="NVM93466.1"/>
    <property type="molecule type" value="Genomic_DNA"/>
</dbReference>
<evidence type="ECO:0000313" key="2">
    <source>
        <dbReference type="Proteomes" id="UP000543556"/>
    </source>
</evidence>
<dbReference type="RefSeq" id="WP_176633197.1">
    <property type="nucleotide sequence ID" value="NZ_JAAMFM010000001.1"/>
</dbReference>